<accession>A0ABV2JFZ4</accession>
<keyword evidence="3" id="KW-1185">Reference proteome</keyword>
<organism evidence="2 3">
    <name type="scientific">Streptococcus porcorum</name>
    <dbReference type="NCBI Taxonomy" id="701526"/>
    <lineage>
        <taxon>Bacteria</taxon>
        <taxon>Bacillati</taxon>
        <taxon>Bacillota</taxon>
        <taxon>Bacilli</taxon>
        <taxon>Lactobacillales</taxon>
        <taxon>Streptococcaceae</taxon>
        <taxon>Streptococcus</taxon>
    </lineage>
</organism>
<sequence length="231" mass="27395">MKKNLKIANHYYLLYLENKELRKIKSYIAKKSSDTFSFEEKIILLKLHEFYKNYNKVTEGKSISLEKFLGITKSNKNHIKTAIGLFENYFSSKGLRDRLVKSHEKIILLQEKNKGTYDIKESLRTDKLKKRAEKILWHIPSKNSIHKLFLDDKSSKNNSLFYITNINNFESLMKFLNISKLDVTVEHLSFVFLQKALKKKKVDIASIENEHTQLQAELSDYYDLIKFYYFS</sequence>
<proteinExistence type="predicted"/>
<name>A0ABV2JFZ4_9STRE</name>
<protein>
    <submittedName>
        <fullName evidence="2">Uncharacterized protein</fullName>
    </submittedName>
</protein>
<comment type="caution">
    <text evidence="2">The sequence shown here is derived from an EMBL/GenBank/DDBJ whole genome shotgun (WGS) entry which is preliminary data.</text>
</comment>
<gene>
    <name evidence="2" type="ORF">ABID28_001123</name>
</gene>
<dbReference type="Proteomes" id="UP001549037">
    <property type="component" value="Unassembled WGS sequence"/>
</dbReference>
<reference evidence="2 3" key="1">
    <citation type="submission" date="2024-06" db="EMBL/GenBank/DDBJ databases">
        <title>Genomic Encyclopedia of Type Strains, Phase IV (KMG-IV): sequencing the most valuable type-strain genomes for metagenomic binning, comparative biology and taxonomic classification.</title>
        <authorList>
            <person name="Goeker M."/>
        </authorList>
    </citation>
    <scope>NUCLEOTIDE SEQUENCE [LARGE SCALE GENOMIC DNA]</scope>
    <source>
        <strain evidence="2 3">DSM 28302</strain>
    </source>
</reference>
<evidence type="ECO:0000313" key="3">
    <source>
        <dbReference type="Proteomes" id="UP001549037"/>
    </source>
</evidence>
<feature type="coiled-coil region" evidence="1">
    <location>
        <begin position="197"/>
        <end position="224"/>
    </location>
</feature>
<evidence type="ECO:0000256" key="1">
    <source>
        <dbReference type="SAM" id="Coils"/>
    </source>
</evidence>
<dbReference type="EMBL" id="JBEPLN010000016">
    <property type="protein sequence ID" value="MET3634480.1"/>
    <property type="molecule type" value="Genomic_DNA"/>
</dbReference>
<dbReference type="RefSeq" id="WP_354368880.1">
    <property type="nucleotide sequence ID" value="NZ_JBEPLN010000016.1"/>
</dbReference>
<evidence type="ECO:0000313" key="2">
    <source>
        <dbReference type="EMBL" id="MET3634480.1"/>
    </source>
</evidence>
<keyword evidence="1" id="KW-0175">Coiled coil</keyword>